<dbReference type="RefSeq" id="WP_103095758.1">
    <property type="nucleotide sequence ID" value="NZ_LYMM01000029.1"/>
</dbReference>
<organism evidence="3 4">
    <name type="scientific">Novosphingobium guangzhouense</name>
    <dbReference type="NCBI Taxonomy" id="1850347"/>
    <lineage>
        <taxon>Bacteria</taxon>
        <taxon>Pseudomonadati</taxon>
        <taxon>Pseudomonadota</taxon>
        <taxon>Alphaproteobacteria</taxon>
        <taxon>Sphingomonadales</taxon>
        <taxon>Sphingomonadaceae</taxon>
        <taxon>Novosphingobium</taxon>
    </lineage>
</organism>
<accession>A0A2K2G223</accession>
<comment type="caution">
    <text evidence="3">The sequence shown here is derived from an EMBL/GenBank/DDBJ whole genome shotgun (WGS) entry which is preliminary data.</text>
</comment>
<keyword evidence="4" id="KW-1185">Reference proteome</keyword>
<sequence length="134" mass="14940">MSKTITGERRRAIVEALKARDGGECWLCCRVMRKGKATIEHLLARSLGGTYDLENLVLCCGGCNRQLSNRPVADKWKMRRKIHHKAQEERLAQAARDRRKSLGIRPKAIRLKAADDSLASSKTRSCGALPAEAK</sequence>
<dbReference type="InterPro" id="IPR003615">
    <property type="entry name" value="HNH_nuc"/>
</dbReference>
<proteinExistence type="predicted"/>
<dbReference type="EMBL" id="LYMM01000029">
    <property type="protein sequence ID" value="PNU05095.1"/>
    <property type="molecule type" value="Genomic_DNA"/>
</dbReference>
<dbReference type="Gene3D" id="1.10.30.50">
    <property type="match status" value="1"/>
</dbReference>
<dbReference type="SMART" id="SM00507">
    <property type="entry name" value="HNHc"/>
    <property type="match status" value="1"/>
</dbReference>
<evidence type="ECO:0000313" key="3">
    <source>
        <dbReference type="EMBL" id="PNU05095.1"/>
    </source>
</evidence>
<evidence type="ECO:0000313" key="4">
    <source>
        <dbReference type="Proteomes" id="UP000236327"/>
    </source>
</evidence>
<dbReference type="OrthoDB" id="7807589at2"/>
<dbReference type="Proteomes" id="UP000236327">
    <property type="component" value="Unassembled WGS sequence"/>
</dbReference>
<evidence type="ECO:0000256" key="1">
    <source>
        <dbReference type="SAM" id="MobiDB-lite"/>
    </source>
</evidence>
<reference evidence="3 4" key="1">
    <citation type="submission" date="2016-05" db="EMBL/GenBank/DDBJ databases">
        <title>Complete genome sequence of Novosphingobium guangzhouense SA925(T).</title>
        <authorList>
            <person name="Sha S."/>
        </authorList>
    </citation>
    <scope>NUCLEOTIDE SEQUENCE [LARGE SCALE GENOMIC DNA]</scope>
    <source>
        <strain evidence="3 4">SA925</strain>
    </source>
</reference>
<dbReference type="CDD" id="cd00085">
    <property type="entry name" value="HNHc"/>
    <property type="match status" value="1"/>
</dbReference>
<dbReference type="Pfam" id="PF14279">
    <property type="entry name" value="HNH_5"/>
    <property type="match status" value="1"/>
</dbReference>
<feature type="region of interest" description="Disordered" evidence="1">
    <location>
        <begin position="114"/>
        <end position="134"/>
    </location>
</feature>
<evidence type="ECO:0000259" key="2">
    <source>
        <dbReference type="SMART" id="SM00507"/>
    </source>
</evidence>
<feature type="domain" description="HNH nuclease" evidence="2">
    <location>
        <begin position="12"/>
        <end position="65"/>
    </location>
</feature>
<dbReference type="InterPro" id="IPR029471">
    <property type="entry name" value="HNH_5"/>
</dbReference>
<name>A0A2K2G223_9SPHN</name>
<gene>
    <name evidence="3" type="ORF">A8V01_04540</name>
</gene>
<dbReference type="AlphaFoldDB" id="A0A2K2G223"/>
<protein>
    <recommendedName>
        <fullName evidence="2">HNH nuclease domain-containing protein</fullName>
    </recommendedName>
</protein>